<sequence>MKCLLFYLVFLELLWFGYGQSSNHQPLAPAFFVFGDSLVDCGNNNYIPTLARANYLPYGIDFGFPTGRFCNGRTVADYGELGESEKEEDPRRSEIGKVKGNVIDISEIKIETSLDRESQDRLR</sequence>
<organism evidence="9 10">
    <name type="scientific">Brassica campestris</name>
    <name type="common">Field mustard</name>
    <dbReference type="NCBI Taxonomy" id="3711"/>
    <lineage>
        <taxon>Eukaryota</taxon>
        <taxon>Viridiplantae</taxon>
        <taxon>Streptophyta</taxon>
        <taxon>Embryophyta</taxon>
        <taxon>Tracheophyta</taxon>
        <taxon>Spermatophyta</taxon>
        <taxon>Magnoliopsida</taxon>
        <taxon>eudicotyledons</taxon>
        <taxon>Gunneridae</taxon>
        <taxon>Pentapetalae</taxon>
        <taxon>rosids</taxon>
        <taxon>malvids</taxon>
        <taxon>Brassicales</taxon>
        <taxon>Brassicaceae</taxon>
        <taxon>Brassiceae</taxon>
        <taxon>Brassica</taxon>
    </lineage>
</organism>
<dbReference type="Proteomes" id="UP000011750">
    <property type="component" value="Chromosome A02"/>
</dbReference>
<dbReference type="OMA" id="FLIHKIM"/>
<evidence type="ECO:0000256" key="5">
    <source>
        <dbReference type="ARBA" id="ARBA00022801"/>
    </source>
</evidence>
<dbReference type="GO" id="GO:0016787">
    <property type="term" value="F:hydrolase activity"/>
    <property type="evidence" value="ECO:0007669"/>
    <property type="project" value="UniProtKB-KW"/>
</dbReference>
<dbReference type="EnsemblPlants" id="Bra023535.1">
    <property type="protein sequence ID" value="Bra023535.1-P"/>
    <property type="gene ID" value="Bra023535"/>
</dbReference>
<name>M4E432_BRACM</name>
<keyword evidence="10" id="KW-1185">Reference proteome</keyword>
<proteinExistence type="inferred from homology"/>
<keyword evidence="7" id="KW-0443">Lipid metabolism</keyword>
<evidence type="ECO:0000256" key="1">
    <source>
        <dbReference type="ARBA" id="ARBA00004613"/>
    </source>
</evidence>
<reference evidence="9 10" key="2">
    <citation type="journal article" date="2018" name="Hortic Res">
        <title>Improved Brassica rapa reference genome by single-molecule sequencing and chromosome conformation capture technologies.</title>
        <authorList>
            <person name="Zhang L."/>
            <person name="Cai X."/>
            <person name="Wu J."/>
            <person name="Liu M."/>
            <person name="Grob S."/>
            <person name="Cheng F."/>
            <person name="Liang J."/>
            <person name="Cai C."/>
            <person name="Liu Z."/>
            <person name="Liu B."/>
            <person name="Wang F."/>
            <person name="Li S."/>
            <person name="Liu F."/>
            <person name="Li X."/>
            <person name="Cheng L."/>
            <person name="Yang W."/>
            <person name="Li M.H."/>
            <person name="Grossniklaus U."/>
            <person name="Zheng H."/>
            <person name="Wang X."/>
        </authorList>
    </citation>
    <scope>NUCLEOTIDE SEQUENCE [LARGE SCALE GENOMIC DNA]</scope>
    <source>
        <strain evidence="9 10">cv. Chiifu-401-42</strain>
    </source>
</reference>
<dbReference type="AlphaFoldDB" id="M4E432"/>
<dbReference type="STRING" id="51351.M4E432"/>
<comment type="subcellular location">
    <subcellularLocation>
        <location evidence="1">Secreted</location>
    </subcellularLocation>
</comment>
<dbReference type="InterPro" id="IPR036514">
    <property type="entry name" value="SGNH_hydro_sf"/>
</dbReference>
<dbReference type="Gramene" id="Bra023535.1">
    <property type="protein sequence ID" value="Bra023535.1-P"/>
    <property type="gene ID" value="Bra023535"/>
</dbReference>
<evidence type="ECO:0000256" key="3">
    <source>
        <dbReference type="ARBA" id="ARBA00022525"/>
    </source>
</evidence>
<dbReference type="InParanoid" id="M4E432"/>
<evidence type="ECO:0000256" key="7">
    <source>
        <dbReference type="ARBA" id="ARBA00023098"/>
    </source>
</evidence>
<protein>
    <recommendedName>
        <fullName evidence="11">GDSL esterase/lipase</fullName>
    </recommendedName>
</protein>
<keyword evidence="6" id="KW-0442">Lipid degradation</keyword>
<evidence type="ECO:0000256" key="8">
    <source>
        <dbReference type="SAM" id="SignalP"/>
    </source>
</evidence>
<accession>M4E432</accession>
<evidence type="ECO:0000313" key="10">
    <source>
        <dbReference type="Proteomes" id="UP000011750"/>
    </source>
</evidence>
<dbReference type="PANTHER" id="PTHR45650">
    <property type="entry name" value="GDSL-LIKE LIPASE/ACYLHYDROLASE-RELATED"/>
    <property type="match status" value="1"/>
</dbReference>
<keyword evidence="5" id="KW-0378">Hydrolase</keyword>
<evidence type="ECO:0000313" key="9">
    <source>
        <dbReference type="EnsemblPlants" id="Bra023535.1-P"/>
    </source>
</evidence>
<dbReference type="Gene3D" id="3.40.50.1110">
    <property type="entry name" value="SGNH hydrolase"/>
    <property type="match status" value="1"/>
</dbReference>
<keyword evidence="3" id="KW-0964">Secreted</keyword>
<reference evidence="9" key="3">
    <citation type="submission" date="2023-03" db="UniProtKB">
        <authorList>
            <consortium name="EnsemblPlants"/>
        </authorList>
    </citation>
    <scope>IDENTIFICATION</scope>
    <source>
        <strain evidence="9">cv. Chiifu-401-42</strain>
    </source>
</reference>
<feature type="signal peptide" evidence="8">
    <location>
        <begin position="1"/>
        <end position="19"/>
    </location>
</feature>
<keyword evidence="4 8" id="KW-0732">Signal</keyword>
<dbReference type="InterPro" id="IPR051238">
    <property type="entry name" value="GDSL_esterase/lipase"/>
</dbReference>
<comment type="similarity">
    <text evidence="2">Belongs to the 'GDSL' lipolytic enzyme family.</text>
</comment>
<evidence type="ECO:0008006" key="11">
    <source>
        <dbReference type="Google" id="ProtNLM"/>
    </source>
</evidence>
<evidence type="ECO:0000256" key="6">
    <source>
        <dbReference type="ARBA" id="ARBA00022963"/>
    </source>
</evidence>
<dbReference type="HOGENOM" id="CLU_2018425_0_0_1"/>
<dbReference type="PANTHER" id="PTHR45650:SF79">
    <property type="entry name" value="GDSL ESTERASE_LIPASE 7"/>
    <property type="match status" value="1"/>
</dbReference>
<feature type="chain" id="PRO_5004051632" description="GDSL esterase/lipase" evidence="8">
    <location>
        <begin position="20"/>
        <end position="123"/>
    </location>
</feature>
<reference evidence="9 10" key="1">
    <citation type="journal article" date="2011" name="Nat. Genet.">
        <title>The genome of the mesopolyploid crop species Brassica rapa.</title>
        <authorList>
            <consortium name="Brassica rapa Genome Sequencing Project Consortium"/>
            <person name="Wang X."/>
            <person name="Wang H."/>
            <person name="Wang J."/>
            <person name="Sun R."/>
            <person name="Wu J."/>
            <person name="Liu S."/>
            <person name="Bai Y."/>
            <person name="Mun J.H."/>
            <person name="Bancroft I."/>
            <person name="Cheng F."/>
            <person name="Huang S."/>
            <person name="Li X."/>
            <person name="Hua W."/>
            <person name="Wang J."/>
            <person name="Wang X."/>
            <person name="Freeling M."/>
            <person name="Pires J.C."/>
            <person name="Paterson A.H."/>
            <person name="Chalhoub B."/>
            <person name="Wang B."/>
            <person name="Hayward A."/>
            <person name="Sharpe A.G."/>
            <person name="Park B.S."/>
            <person name="Weisshaar B."/>
            <person name="Liu B."/>
            <person name="Li B."/>
            <person name="Liu B."/>
            <person name="Tong C."/>
            <person name="Song C."/>
            <person name="Duran C."/>
            <person name="Peng C."/>
            <person name="Geng C."/>
            <person name="Koh C."/>
            <person name="Lin C."/>
            <person name="Edwards D."/>
            <person name="Mu D."/>
            <person name="Shen D."/>
            <person name="Soumpourou E."/>
            <person name="Li F."/>
            <person name="Fraser F."/>
            <person name="Conant G."/>
            <person name="Lassalle G."/>
            <person name="King G.J."/>
            <person name="Bonnema G."/>
            <person name="Tang H."/>
            <person name="Wang H."/>
            <person name="Belcram H."/>
            <person name="Zhou H."/>
            <person name="Hirakawa H."/>
            <person name="Abe H."/>
            <person name="Guo H."/>
            <person name="Wang H."/>
            <person name="Jin H."/>
            <person name="Parkin I.A."/>
            <person name="Batley J."/>
            <person name="Kim J.S."/>
            <person name="Just J."/>
            <person name="Li J."/>
            <person name="Xu J."/>
            <person name="Deng J."/>
            <person name="Kim J.A."/>
            <person name="Li J."/>
            <person name="Yu J."/>
            <person name="Meng J."/>
            <person name="Wang J."/>
            <person name="Min J."/>
            <person name="Poulain J."/>
            <person name="Wang J."/>
            <person name="Hatakeyama K."/>
            <person name="Wu K."/>
            <person name="Wang L."/>
            <person name="Fang L."/>
            <person name="Trick M."/>
            <person name="Links M.G."/>
            <person name="Zhao M."/>
            <person name="Jin M."/>
            <person name="Ramchiary N."/>
            <person name="Drou N."/>
            <person name="Berkman P.J."/>
            <person name="Cai Q."/>
            <person name="Huang Q."/>
            <person name="Li R."/>
            <person name="Tabata S."/>
            <person name="Cheng S."/>
            <person name="Zhang S."/>
            <person name="Zhang S."/>
            <person name="Huang S."/>
            <person name="Sato S."/>
            <person name="Sun S."/>
            <person name="Kwon S.J."/>
            <person name="Choi S.R."/>
            <person name="Lee T.H."/>
            <person name="Fan W."/>
            <person name="Zhao X."/>
            <person name="Tan X."/>
            <person name="Xu X."/>
            <person name="Wang Y."/>
            <person name="Qiu Y."/>
            <person name="Yin Y."/>
            <person name="Li Y."/>
            <person name="Du Y."/>
            <person name="Liao Y."/>
            <person name="Lim Y."/>
            <person name="Narusaka Y."/>
            <person name="Wang Y."/>
            <person name="Wang Z."/>
            <person name="Li Z."/>
            <person name="Wang Z."/>
            <person name="Xiong Z."/>
            <person name="Zhang Z."/>
        </authorList>
    </citation>
    <scope>NUCLEOTIDE SEQUENCE [LARGE SCALE GENOMIC DNA]</scope>
    <source>
        <strain evidence="9 10">cv. Chiifu-401-42</strain>
    </source>
</reference>
<dbReference type="GO" id="GO:0005576">
    <property type="term" value="C:extracellular region"/>
    <property type="evidence" value="ECO:0007669"/>
    <property type="project" value="UniProtKB-SubCell"/>
</dbReference>
<evidence type="ECO:0000256" key="2">
    <source>
        <dbReference type="ARBA" id="ARBA00008668"/>
    </source>
</evidence>
<evidence type="ECO:0000256" key="4">
    <source>
        <dbReference type="ARBA" id="ARBA00022729"/>
    </source>
</evidence>
<dbReference type="GO" id="GO:0016042">
    <property type="term" value="P:lipid catabolic process"/>
    <property type="evidence" value="ECO:0007669"/>
    <property type="project" value="UniProtKB-KW"/>
</dbReference>